<dbReference type="EMBL" id="KV419402">
    <property type="protein sequence ID" value="KZS95017.1"/>
    <property type="molecule type" value="Genomic_DNA"/>
</dbReference>
<proteinExistence type="predicted"/>
<keyword evidence="2" id="KW-1185">Reference proteome</keyword>
<accession>A0A164WG40</accession>
<dbReference type="Proteomes" id="UP000076722">
    <property type="component" value="Unassembled WGS sequence"/>
</dbReference>
<sequence>MPAKMPSNLSSTNLPFALWDLAEIYKAKYPDFEPKELFFHRKVGAEHAGVHLADLKTPISLCLSFQGRLLETLSIIPMNGSPHDGSHDHIIFGWRHLRDVYTDDPSLVKMPLHNQTIPHIAYLLANQTRLFLTHNWGPCSSDSIWYGKGLGGQDLDFNKLILVSLRNSGPGVWQPIFAYGDRFD</sequence>
<reference evidence="1 2" key="1">
    <citation type="journal article" date="2016" name="Mol. Biol. Evol.">
        <title>Comparative Genomics of Early-Diverging Mushroom-Forming Fungi Provides Insights into the Origins of Lignocellulose Decay Capabilities.</title>
        <authorList>
            <person name="Nagy L.G."/>
            <person name="Riley R."/>
            <person name="Tritt A."/>
            <person name="Adam C."/>
            <person name="Daum C."/>
            <person name="Floudas D."/>
            <person name="Sun H."/>
            <person name="Yadav J.S."/>
            <person name="Pangilinan J."/>
            <person name="Larsson K.H."/>
            <person name="Matsuura K."/>
            <person name="Barry K."/>
            <person name="Labutti K."/>
            <person name="Kuo R."/>
            <person name="Ohm R.A."/>
            <person name="Bhattacharya S.S."/>
            <person name="Shirouzu T."/>
            <person name="Yoshinaga Y."/>
            <person name="Martin F.M."/>
            <person name="Grigoriev I.V."/>
            <person name="Hibbett D.S."/>
        </authorList>
    </citation>
    <scope>NUCLEOTIDE SEQUENCE [LARGE SCALE GENOMIC DNA]</scope>
    <source>
        <strain evidence="1 2">HHB9708</strain>
    </source>
</reference>
<dbReference type="AlphaFoldDB" id="A0A164WG40"/>
<evidence type="ECO:0000313" key="2">
    <source>
        <dbReference type="Proteomes" id="UP000076722"/>
    </source>
</evidence>
<name>A0A164WG40_9AGAM</name>
<organism evidence="1 2">
    <name type="scientific">Sistotremastrum niveocremeum HHB9708</name>
    <dbReference type="NCBI Taxonomy" id="1314777"/>
    <lineage>
        <taxon>Eukaryota</taxon>
        <taxon>Fungi</taxon>
        <taxon>Dikarya</taxon>
        <taxon>Basidiomycota</taxon>
        <taxon>Agaricomycotina</taxon>
        <taxon>Agaricomycetes</taxon>
        <taxon>Sistotremastrales</taxon>
        <taxon>Sistotremastraceae</taxon>
        <taxon>Sertulicium</taxon>
        <taxon>Sertulicium niveocremeum</taxon>
    </lineage>
</organism>
<gene>
    <name evidence="1" type="ORF">SISNIDRAFT_464692</name>
</gene>
<protein>
    <submittedName>
        <fullName evidence="1">Uncharacterized protein</fullName>
    </submittedName>
</protein>
<evidence type="ECO:0000313" key="1">
    <source>
        <dbReference type="EMBL" id="KZS95017.1"/>
    </source>
</evidence>